<dbReference type="AlphaFoldDB" id="A0A4Z0Q5E3"/>
<dbReference type="OrthoDB" id="886695at2"/>
<organism evidence="3 4">
    <name type="scientific">Hymenobacter aquaticus</name>
    <dbReference type="NCBI Taxonomy" id="1867101"/>
    <lineage>
        <taxon>Bacteria</taxon>
        <taxon>Pseudomonadati</taxon>
        <taxon>Bacteroidota</taxon>
        <taxon>Cytophagia</taxon>
        <taxon>Cytophagales</taxon>
        <taxon>Hymenobacteraceae</taxon>
        <taxon>Hymenobacter</taxon>
    </lineage>
</organism>
<proteinExistence type="predicted"/>
<accession>A0A4Z0Q5E3</accession>
<evidence type="ECO:0000256" key="1">
    <source>
        <dbReference type="SAM" id="MobiDB-lite"/>
    </source>
</evidence>
<gene>
    <name evidence="3" type="ORF">E5K00_08895</name>
</gene>
<dbReference type="EMBL" id="SRLC01000001">
    <property type="protein sequence ID" value="TGE25290.1"/>
    <property type="molecule type" value="Genomic_DNA"/>
</dbReference>
<feature type="compositionally biased region" description="Basic and acidic residues" evidence="1">
    <location>
        <begin position="77"/>
        <end position="87"/>
    </location>
</feature>
<keyword evidence="2" id="KW-0732">Signal</keyword>
<evidence type="ECO:0000313" key="3">
    <source>
        <dbReference type="EMBL" id="TGE25290.1"/>
    </source>
</evidence>
<comment type="caution">
    <text evidence="3">The sequence shown here is derived from an EMBL/GenBank/DDBJ whole genome shotgun (WGS) entry which is preliminary data.</text>
</comment>
<keyword evidence="4" id="KW-1185">Reference proteome</keyword>
<protein>
    <recommendedName>
        <fullName evidence="5">Quinol oxidase subunit 4</fullName>
    </recommendedName>
</protein>
<feature type="signal peptide" evidence="2">
    <location>
        <begin position="1"/>
        <end position="20"/>
    </location>
</feature>
<evidence type="ECO:0008006" key="5">
    <source>
        <dbReference type="Google" id="ProtNLM"/>
    </source>
</evidence>
<name>A0A4Z0Q5E3_9BACT</name>
<sequence>MKKLLNLFALGLLLTGAACSQDTVRQGGNPKKYKTSYSEASRRNNDKSRFRKRRNPGFGIDLNARNPYKSGTVTAPKDYKFDNKAGR</sequence>
<dbReference type="RefSeq" id="WP_135462867.1">
    <property type="nucleotide sequence ID" value="NZ_SRLC01000001.1"/>
</dbReference>
<evidence type="ECO:0000256" key="2">
    <source>
        <dbReference type="SAM" id="SignalP"/>
    </source>
</evidence>
<dbReference type="Proteomes" id="UP000297549">
    <property type="component" value="Unassembled WGS sequence"/>
</dbReference>
<dbReference type="PROSITE" id="PS51257">
    <property type="entry name" value="PROKAR_LIPOPROTEIN"/>
    <property type="match status" value="1"/>
</dbReference>
<evidence type="ECO:0000313" key="4">
    <source>
        <dbReference type="Proteomes" id="UP000297549"/>
    </source>
</evidence>
<reference evidence="3 4" key="1">
    <citation type="submission" date="2019-04" db="EMBL/GenBank/DDBJ databases">
        <authorList>
            <person name="Feng G."/>
            <person name="Zhang J."/>
            <person name="Zhu H."/>
        </authorList>
    </citation>
    <scope>NUCLEOTIDE SEQUENCE [LARGE SCALE GENOMIC DNA]</scope>
    <source>
        <strain evidence="3 4">JCM 31653</strain>
    </source>
</reference>
<feature type="chain" id="PRO_5021234395" description="Quinol oxidase subunit 4" evidence="2">
    <location>
        <begin position="21"/>
        <end position="87"/>
    </location>
</feature>
<feature type="region of interest" description="Disordered" evidence="1">
    <location>
        <begin position="23"/>
        <end position="87"/>
    </location>
</feature>